<dbReference type="InterPro" id="IPR003959">
    <property type="entry name" value="ATPase_AAA_core"/>
</dbReference>
<dbReference type="Pfam" id="PF13304">
    <property type="entry name" value="AAA_21"/>
    <property type="match status" value="1"/>
</dbReference>
<accession>A0ABD5PA41</accession>
<dbReference type="PANTHER" id="PTHR43581:SF3">
    <property type="entry name" value="AAA+ ATPASE DOMAIN-CONTAINING PROTEIN"/>
    <property type="match status" value="1"/>
</dbReference>
<sequence length="428" mass="47818">AHDPWKILQRRAPEFLFFGDEERSLNTTYNLPDEGYVSKEPALGNLLELAGVSLAELRKATESGNNPRKAELVKKANEKLRDIYSESWVRDDVVPYIDIQNETLNLYVESSEGITPIDQRSDGFRWYVALLAFLDRTDSNEPILLIDEAETHLSYDAQAQLINVLETQDLAQQVIYSTHSAGCLPSDLGTGIRPVIPKEPERSRISNGFWTEGTGFAPLMLAMGLSPLAFSVARNALIGEGPSETILLPTLLRQANDESKLDYQVAPGASTVSKAEIQKLLSEGGQSAVILDGDGAGEDMKQMLFEEGAAEERVRTYNDLVEKPLRLEDMVDPEEYLNAVNKEIDEYQDTEDRIELEDISEFNRANDVKDWRKERDLGPISKPNVAQRLVDRAQETDIVDEENADGLREVHEWASEHFVKPGTAPGGE</sequence>
<protein>
    <submittedName>
        <fullName evidence="2">ATP-dependent endonuclease</fullName>
    </submittedName>
</protein>
<dbReference type="AlphaFoldDB" id="A0ABD5PA41"/>
<keyword evidence="2" id="KW-0540">Nuclease</keyword>
<proteinExistence type="predicted"/>
<dbReference type="Gene3D" id="3.40.50.300">
    <property type="entry name" value="P-loop containing nucleotide triphosphate hydrolases"/>
    <property type="match status" value="1"/>
</dbReference>
<keyword evidence="3" id="KW-1185">Reference proteome</keyword>
<dbReference type="EMBL" id="JBHSDS010000004">
    <property type="protein sequence ID" value="MFC4357750.1"/>
    <property type="molecule type" value="Genomic_DNA"/>
</dbReference>
<comment type="caution">
    <text evidence="2">The sequence shown here is derived from an EMBL/GenBank/DDBJ whole genome shotgun (WGS) entry which is preliminary data.</text>
</comment>
<dbReference type="RefSeq" id="WP_390208715.1">
    <property type="nucleotide sequence ID" value="NZ_JBHSDS010000004.1"/>
</dbReference>
<dbReference type="InterPro" id="IPR051396">
    <property type="entry name" value="Bact_Antivir_Def_Nuclease"/>
</dbReference>
<name>A0ABD5PA41_9EURY</name>
<keyword evidence="2" id="KW-0255">Endonuclease</keyword>
<feature type="non-terminal residue" evidence="2">
    <location>
        <position position="1"/>
    </location>
</feature>
<keyword evidence="2" id="KW-0378">Hydrolase</keyword>
<evidence type="ECO:0000313" key="2">
    <source>
        <dbReference type="EMBL" id="MFC4357750.1"/>
    </source>
</evidence>
<dbReference type="GO" id="GO:0004519">
    <property type="term" value="F:endonuclease activity"/>
    <property type="evidence" value="ECO:0007669"/>
    <property type="project" value="UniProtKB-KW"/>
</dbReference>
<dbReference type="SUPFAM" id="SSF52540">
    <property type="entry name" value="P-loop containing nucleoside triphosphate hydrolases"/>
    <property type="match status" value="1"/>
</dbReference>
<reference evidence="2 3" key="1">
    <citation type="journal article" date="2019" name="Int. J. Syst. Evol. Microbiol.">
        <title>The Global Catalogue of Microorganisms (GCM) 10K type strain sequencing project: providing services to taxonomists for standard genome sequencing and annotation.</title>
        <authorList>
            <consortium name="The Broad Institute Genomics Platform"/>
            <consortium name="The Broad Institute Genome Sequencing Center for Infectious Disease"/>
            <person name="Wu L."/>
            <person name="Ma J."/>
        </authorList>
    </citation>
    <scope>NUCLEOTIDE SEQUENCE [LARGE SCALE GENOMIC DNA]</scope>
    <source>
        <strain evidence="2 3">CGMCC 1.12553</strain>
    </source>
</reference>
<dbReference type="InterPro" id="IPR027417">
    <property type="entry name" value="P-loop_NTPase"/>
</dbReference>
<feature type="domain" description="ATPase AAA-type core" evidence="1">
    <location>
        <begin position="83"/>
        <end position="181"/>
    </location>
</feature>
<dbReference type="PANTHER" id="PTHR43581">
    <property type="entry name" value="ATP/GTP PHOSPHATASE"/>
    <property type="match status" value="1"/>
</dbReference>
<evidence type="ECO:0000313" key="3">
    <source>
        <dbReference type="Proteomes" id="UP001595921"/>
    </source>
</evidence>
<dbReference type="Proteomes" id="UP001595921">
    <property type="component" value="Unassembled WGS sequence"/>
</dbReference>
<organism evidence="2 3">
    <name type="scientific">Halobium salinum</name>
    <dbReference type="NCBI Taxonomy" id="1364940"/>
    <lineage>
        <taxon>Archaea</taxon>
        <taxon>Methanobacteriati</taxon>
        <taxon>Methanobacteriota</taxon>
        <taxon>Stenosarchaea group</taxon>
        <taxon>Halobacteria</taxon>
        <taxon>Halobacteriales</taxon>
        <taxon>Haloferacaceae</taxon>
        <taxon>Halobium</taxon>
    </lineage>
</organism>
<gene>
    <name evidence="2" type="ORF">ACFO0N_07285</name>
</gene>
<evidence type="ECO:0000259" key="1">
    <source>
        <dbReference type="Pfam" id="PF13304"/>
    </source>
</evidence>